<evidence type="ECO:0000259" key="1">
    <source>
        <dbReference type="PROSITE" id="PS52045"/>
    </source>
</evidence>
<protein>
    <submittedName>
        <fullName evidence="2">Neprosin family prolyl endopeptidase</fullName>
    </submittedName>
</protein>
<sequence length="496" mass="52137">MTFHPTRPMLIDRTIAALVVCALAPAGVASTFVPPSISPARDRSIDALMPPLSHIPATASVTGANADAVHHSTAAASRAFPQVTAGFKQFLDAQVQITYATRSATAKVADPTAFAEMQRYLFNRYNGLTVTSSLHEGTQVFDCIPQAQQPGLRNGDLIALPPSIAPAKTPGAPDPASQRCAAGSVPLARIGLADMSKHATLQDFLRGTTPRIAAATRAPVAPAAQGAASVVHYYSTIYLDTAGSPVTGAGADLNTWIPAVRANDAQSISQIWLGGYTPQGQIQTLEAGWQTQPGAGWGNTPFLFIYSTQDGYVKTGCHNLDCADFVQTSSANVLGATPAGGFSSAGGKQAMLHVEFQRNADGYWWFGLNGEWIGYYKAELYAGDIAEGSANIFISAGGEISTWDGRPSAPMGSGRFASAGYRQAAFQANHFYRDASMATRPAQRLSSLNVEQPACYTLALAGYTYPYALGSGVSRTSLSPEMQNGGFYFGGPGCAR</sequence>
<name>A0ABT0LVC8_9XANT</name>
<keyword evidence="3" id="KW-1185">Reference proteome</keyword>
<accession>A0ABT0LVC8</accession>
<comment type="caution">
    <text evidence="2">The sequence shown here is derived from an EMBL/GenBank/DDBJ whole genome shotgun (WGS) entry which is preliminary data.</text>
</comment>
<feature type="domain" description="Neprosin PEP catalytic" evidence="1">
    <location>
        <begin position="227"/>
        <end position="495"/>
    </location>
</feature>
<dbReference type="Proteomes" id="UP001167357">
    <property type="component" value="Unassembled WGS sequence"/>
</dbReference>
<dbReference type="GeneID" id="97212708"/>
<gene>
    <name evidence="2" type="ORF">M3O51_17750</name>
</gene>
<reference evidence="2" key="1">
    <citation type="submission" date="2022-04" db="EMBL/GenBank/DDBJ databases">
        <title>Genomic comparison of 19 strains of Xanthomonas nasturtii, a newly emerging watercress pathogen.</title>
        <authorList>
            <person name="Harrison J."/>
            <person name="Greer S."/>
            <person name="Hussain R."/>
            <person name="Lascelles D."/>
            <person name="Roberts M."/>
            <person name="Carter B."/>
            <person name="Bryning A."/>
            <person name="Carroll S."/>
            <person name="Aspin A."/>
            <person name="Cruz L."/>
            <person name="Cruz J."/>
            <person name="Grant M."/>
            <person name="Vicente J."/>
            <person name="Studholme D.J."/>
        </authorList>
    </citation>
    <scope>NUCLEOTIDE SEQUENCE</scope>
    <source>
        <strain evidence="2">10016B</strain>
    </source>
</reference>
<proteinExistence type="predicted"/>
<dbReference type="InterPro" id="IPR004314">
    <property type="entry name" value="Neprosin"/>
</dbReference>
<evidence type="ECO:0000313" key="2">
    <source>
        <dbReference type="EMBL" id="MCL1553097.1"/>
    </source>
</evidence>
<dbReference type="PROSITE" id="PS52045">
    <property type="entry name" value="NEPROSIN_PEP_CD"/>
    <property type="match status" value="1"/>
</dbReference>
<dbReference type="Pfam" id="PF03080">
    <property type="entry name" value="Neprosin"/>
    <property type="match status" value="1"/>
</dbReference>
<dbReference type="EMBL" id="JAMBED010000055">
    <property type="protein sequence ID" value="MCL1553097.1"/>
    <property type="molecule type" value="Genomic_DNA"/>
</dbReference>
<dbReference type="PANTHER" id="PTHR31589:SF223">
    <property type="entry name" value="PROTEIN, PUTATIVE (DUF239)-RELATED"/>
    <property type="match status" value="1"/>
</dbReference>
<dbReference type="PANTHER" id="PTHR31589">
    <property type="entry name" value="PROTEIN, PUTATIVE (DUF239)-RELATED-RELATED"/>
    <property type="match status" value="1"/>
</dbReference>
<organism evidence="2 3">
    <name type="scientific">Xanthomonas nasturtii</name>
    <dbReference type="NCBI Taxonomy" id="1843581"/>
    <lineage>
        <taxon>Bacteria</taxon>
        <taxon>Pseudomonadati</taxon>
        <taxon>Pseudomonadota</taxon>
        <taxon>Gammaproteobacteria</taxon>
        <taxon>Lysobacterales</taxon>
        <taxon>Lysobacteraceae</taxon>
        <taxon>Xanthomonas</taxon>
    </lineage>
</organism>
<dbReference type="InterPro" id="IPR053168">
    <property type="entry name" value="Glutamic_endopeptidase"/>
</dbReference>
<dbReference type="RefSeq" id="WP_239686931.1">
    <property type="nucleotide sequence ID" value="NZ_CP142004.2"/>
</dbReference>
<evidence type="ECO:0000313" key="3">
    <source>
        <dbReference type="Proteomes" id="UP001167357"/>
    </source>
</evidence>